<comment type="caution">
    <text evidence="2">The sequence shown here is derived from an EMBL/GenBank/DDBJ whole genome shotgun (WGS) entry which is preliminary data.</text>
</comment>
<feature type="region of interest" description="Disordered" evidence="1">
    <location>
        <begin position="93"/>
        <end position="136"/>
    </location>
</feature>
<evidence type="ECO:0000256" key="1">
    <source>
        <dbReference type="SAM" id="MobiDB-lite"/>
    </source>
</evidence>
<dbReference type="AlphaFoldDB" id="A0A9P7YK10"/>
<proteinExistence type="predicted"/>
<dbReference type="EMBL" id="MU251444">
    <property type="protein sequence ID" value="KAG9235011.1"/>
    <property type="molecule type" value="Genomic_DNA"/>
</dbReference>
<evidence type="ECO:0000313" key="2">
    <source>
        <dbReference type="EMBL" id="KAG9235011.1"/>
    </source>
</evidence>
<keyword evidence="3" id="KW-1185">Reference proteome</keyword>
<feature type="compositionally biased region" description="Acidic residues" evidence="1">
    <location>
        <begin position="101"/>
        <end position="114"/>
    </location>
</feature>
<dbReference type="Proteomes" id="UP000824998">
    <property type="component" value="Unassembled WGS sequence"/>
</dbReference>
<sequence length="136" mass="15248">MEDHRKDILTALKRVTGSPDITEHTGNFRQTRRTLQQWRNTLAGTNDLVKHAIEGKHKIDTKQWTNAFNNICASVNASSHESTRNILRHISGVIDSMQSSSEEDDIDDNDDASDKDDGNGSDHGNDKNEEMGEETN</sequence>
<gene>
    <name evidence="2" type="ORF">BJ875DRAFT_542466</name>
</gene>
<reference evidence="2" key="1">
    <citation type="journal article" date="2021" name="IMA Fungus">
        <title>Genomic characterization of three marine fungi, including Emericellopsis atlantica sp. nov. with signatures of a generalist lifestyle and marine biomass degradation.</title>
        <authorList>
            <person name="Hagestad O.C."/>
            <person name="Hou L."/>
            <person name="Andersen J.H."/>
            <person name="Hansen E.H."/>
            <person name="Altermark B."/>
            <person name="Li C."/>
            <person name="Kuhnert E."/>
            <person name="Cox R.J."/>
            <person name="Crous P.W."/>
            <person name="Spatafora J.W."/>
            <person name="Lail K."/>
            <person name="Amirebrahimi M."/>
            <person name="Lipzen A."/>
            <person name="Pangilinan J."/>
            <person name="Andreopoulos W."/>
            <person name="Hayes R.D."/>
            <person name="Ng V."/>
            <person name="Grigoriev I.V."/>
            <person name="Jackson S.A."/>
            <person name="Sutton T.D.S."/>
            <person name="Dobson A.D.W."/>
            <person name="Rama T."/>
        </authorList>
    </citation>
    <scope>NUCLEOTIDE SEQUENCE</scope>
    <source>
        <strain evidence="2">TRa018bII</strain>
    </source>
</reference>
<accession>A0A9P7YK10</accession>
<organism evidence="2 3">
    <name type="scientific">Amylocarpus encephaloides</name>
    <dbReference type="NCBI Taxonomy" id="45428"/>
    <lineage>
        <taxon>Eukaryota</taxon>
        <taxon>Fungi</taxon>
        <taxon>Dikarya</taxon>
        <taxon>Ascomycota</taxon>
        <taxon>Pezizomycotina</taxon>
        <taxon>Leotiomycetes</taxon>
        <taxon>Helotiales</taxon>
        <taxon>Helotiales incertae sedis</taxon>
        <taxon>Amylocarpus</taxon>
    </lineage>
</organism>
<feature type="compositionally biased region" description="Basic and acidic residues" evidence="1">
    <location>
        <begin position="115"/>
        <end position="130"/>
    </location>
</feature>
<protein>
    <submittedName>
        <fullName evidence="2">Uncharacterized protein</fullName>
    </submittedName>
</protein>
<name>A0A9P7YK10_9HELO</name>
<evidence type="ECO:0000313" key="3">
    <source>
        <dbReference type="Proteomes" id="UP000824998"/>
    </source>
</evidence>